<keyword evidence="8" id="KW-0328">Glycosyltransferase</keyword>
<dbReference type="Pfam" id="PF00905">
    <property type="entry name" value="Transpeptidase"/>
    <property type="match status" value="1"/>
</dbReference>
<feature type="domain" description="Glycosyl transferase family 51" evidence="20">
    <location>
        <begin position="70"/>
        <end position="246"/>
    </location>
</feature>
<keyword evidence="10" id="KW-0378">Hydrolase</keyword>
<evidence type="ECO:0000256" key="1">
    <source>
        <dbReference type="ARBA" id="ARBA00004236"/>
    </source>
</evidence>
<evidence type="ECO:0000259" key="19">
    <source>
        <dbReference type="Pfam" id="PF00905"/>
    </source>
</evidence>
<comment type="catalytic activity">
    <reaction evidence="17">
        <text>[GlcNAc-(1-&gt;4)-Mur2Ac(oyl-L-Ala-gamma-D-Glu-L-Lys-D-Ala-D-Ala)](n)-di-trans,octa-cis-undecaprenyl diphosphate + beta-D-GlcNAc-(1-&gt;4)-Mur2Ac(oyl-L-Ala-gamma-D-Glu-L-Lys-D-Ala-D-Ala)-di-trans,octa-cis-undecaprenyl diphosphate = [GlcNAc-(1-&gt;4)-Mur2Ac(oyl-L-Ala-gamma-D-Glu-L-Lys-D-Ala-D-Ala)](n+1)-di-trans,octa-cis-undecaprenyl diphosphate + di-trans,octa-cis-undecaprenyl diphosphate + H(+)</text>
        <dbReference type="Rhea" id="RHEA:23708"/>
        <dbReference type="Rhea" id="RHEA-COMP:9602"/>
        <dbReference type="Rhea" id="RHEA-COMP:9603"/>
        <dbReference type="ChEBI" id="CHEBI:15378"/>
        <dbReference type="ChEBI" id="CHEBI:58405"/>
        <dbReference type="ChEBI" id="CHEBI:60033"/>
        <dbReference type="ChEBI" id="CHEBI:78435"/>
        <dbReference type="EC" id="2.4.99.28"/>
    </reaction>
</comment>
<feature type="domain" description="Penicillin-binding protein transpeptidase" evidence="19">
    <location>
        <begin position="429"/>
        <end position="688"/>
    </location>
</feature>
<proteinExistence type="inferred from homology"/>
<evidence type="ECO:0000256" key="7">
    <source>
        <dbReference type="ARBA" id="ARBA00022670"/>
    </source>
</evidence>
<dbReference type="OrthoDB" id="9766909at2"/>
<dbReference type="GO" id="GO:0008360">
    <property type="term" value="P:regulation of cell shape"/>
    <property type="evidence" value="ECO:0007669"/>
    <property type="project" value="UniProtKB-KW"/>
</dbReference>
<keyword evidence="18" id="KW-1133">Transmembrane helix</keyword>
<keyword evidence="13 18" id="KW-0472">Membrane</keyword>
<organism evidence="21 22">
    <name type="scientific">Aureibaculum algae</name>
    <dbReference type="NCBI Taxonomy" id="2584122"/>
    <lineage>
        <taxon>Bacteria</taxon>
        <taxon>Pseudomonadati</taxon>
        <taxon>Bacteroidota</taxon>
        <taxon>Flavobacteriia</taxon>
        <taxon>Flavobacteriales</taxon>
        <taxon>Flavobacteriaceae</taxon>
        <taxon>Aureibaculum</taxon>
    </lineage>
</organism>
<dbReference type="Gene3D" id="1.10.3810.10">
    <property type="entry name" value="Biosynthetic peptidoglycan transglycosylase-like"/>
    <property type="match status" value="1"/>
</dbReference>
<keyword evidence="5" id="KW-1003">Cell membrane</keyword>
<keyword evidence="11" id="KW-0133">Cell shape</keyword>
<dbReference type="PANTHER" id="PTHR32282:SF11">
    <property type="entry name" value="PENICILLIN-BINDING PROTEIN 1B"/>
    <property type="match status" value="1"/>
</dbReference>
<keyword evidence="12" id="KW-0573">Peptidoglycan synthesis</keyword>
<dbReference type="InterPro" id="IPR001264">
    <property type="entry name" value="Glyco_trans_51"/>
</dbReference>
<dbReference type="Proteomes" id="UP000306229">
    <property type="component" value="Chromosome"/>
</dbReference>
<dbReference type="EMBL" id="CP040749">
    <property type="protein sequence ID" value="QCX37047.1"/>
    <property type="molecule type" value="Genomic_DNA"/>
</dbReference>
<dbReference type="InterPro" id="IPR012338">
    <property type="entry name" value="Beta-lactam/transpept-like"/>
</dbReference>
<evidence type="ECO:0000256" key="12">
    <source>
        <dbReference type="ARBA" id="ARBA00022984"/>
    </source>
</evidence>
<keyword evidence="7" id="KW-0645">Protease</keyword>
<reference evidence="21 22" key="1">
    <citation type="submission" date="2019-05" db="EMBL/GenBank/DDBJ databases">
        <title>Algicella ahnfeltiae gen. nov., sp. nov., a novel marine bacterium of the family Flavobacteriaceae isolated from a red alga.</title>
        <authorList>
            <person name="Nedashkovskaya O.I."/>
            <person name="Kukhlevskiy A.D."/>
            <person name="Kim S.-G."/>
            <person name="Zhukova N.V."/>
            <person name="Mikhailov V.V."/>
        </authorList>
    </citation>
    <scope>NUCLEOTIDE SEQUENCE [LARGE SCALE GENOMIC DNA]</scope>
    <source>
        <strain evidence="21 22">10Alg115</strain>
    </source>
</reference>
<dbReference type="Pfam" id="PF00912">
    <property type="entry name" value="Transgly"/>
    <property type="match status" value="1"/>
</dbReference>
<dbReference type="InterPro" id="IPR036950">
    <property type="entry name" value="PBP_transglycosylase"/>
</dbReference>
<dbReference type="InterPro" id="IPR001460">
    <property type="entry name" value="PCN-bd_Tpept"/>
</dbReference>
<comment type="similarity">
    <text evidence="4">In the N-terminal section; belongs to the glycosyltransferase 51 family.</text>
</comment>
<gene>
    <name evidence="21" type="ORF">FF125_00820</name>
</gene>
<evidence type="ECO:0000256" key="5">
    <source>
        <dbReference type="ARBA" id="ARBA00022475"/>
    </source>
</evidence>
<dbReference type="GO" id="GO:0009252">
    <property type="term" value="P:peptidoglycan biosynthetic process"/>
    <property type="evidence" value="ECO:0007669"/>
    <property type="project" value="UniProtKB-KW"/>
</dbReference>
<evidence type="ECO:0000256" key="3">
    <source>
        <dbReference type="ARBA" id="ARBA00007090"/>
    </source>
</evidence>
<dbReference type="GO" id="GO:0030288">
    <property type="term" value="C:outer membrane-bounded periplasmic space"/>
    <property type="evidence" value="ECO:0007669"/>
    <property type="project" value="TreeGrafter"/>
</dbReference>
<comment type="subcellular location">
    <subcellularLocation>
        <location evidence="1">Cell membrane</location>
    </subcellularLocation>
</comment>
<dbReference type="KEGG" id="fbe:FF125_00820"/>
<comment type="pathway">
    <text evidence="2">Cell wall biogenesis; peptidoglycan biosynthesis.</text>
</comment>
<dbReference type="GO" id="GO:0009002">
    <property type="term" value="F:serine-type D-Ala-D-Ala carboxypeptidase activity"/>
    <property type="evidence" value="ECO:0007669"/>
    <property type="project" value="UniProtKB-EC"/>
</dbReference>
<evidence type="ECO:0000256" key="16">
    <source>
        <dbReference type="ARBA" id="ARBA00034000"/>
    </source>
</evidence>
<evidence type="ECO:0000256" key="10">
    <source>
        <dbReference type="ARBA" id="ARBA00022801"/>
    </source>
</evidence>
<evidence type="ECO:0000256" key="11">
    <source>
        <dbReference type="ARBA" id="ARBA00022960"/>
    </source>
</evidence>
<accession>A0A5B7TQ48</accession>
<evidence type="ECO:0000256" key="6">
    <source>
        <dbReference type="ARBA" id="ARBA00022645"/>
    </source>
</evidence>
<dbReference type="AlphaFoldDB" id="A0A5B7TQ48"/>
<dbReference type="Gene3D" id="3.40.710.10">
    <property type="entry name" value="DD-peptidase/beta-lactamase superfamily"/>
    <property type="match status" value="2"/>
</dbReference>
<dbReference type="GO" id="GO:0071555">
    <property type="term" value="P:cell wall organization"/>
    <property type="evidence" value="ECO:0007669"/>
    <property type="project" value="UniProtKB-KW"/>
</dbReference>
<dbReference type="SUPFAM" id="SSF56601">
    <property type="entry name" value="beta-lactamase/transpeptidase-like"/>
    <property type="match status" value="1"/>
</dbReference>
<dbReference type="InterPro" id="IPR023346">
    <property type="entry name" value="Lysozyme-like_dom_sf"/>
</dbReference>
<evidence type="ECO:0000256" key="9">
    <source>
        <dbReference type="ARBA" id="ARBA00022679"/>
    </source>
</evidence>
<dbReference type="InterPro" id="IPR050396">
    <property type="entry name" value="Glycosyltr_51/Transpeptidase"/>
</dbReference>
<evidence type="ECO:0000313" key="22">
    <source>
        <dbReference type="Proteomes" id="UP000306229"/>
    </source>
</evidence>
<dbReference type="GO" id="GO:0008658">
    <property type="term" value="F:penicillin binding"/>
    <property type="evidence" value="ECO:0007669"/>
    <property type="project" value="InterPro"/>
</dbReference>
<dbReference type="GO" id="GO:0006508">
    <property type="term" value="P:proteolysis"/>
    <property type="evidence" value="ECO:0007669"/>
    <property type="project" value="UniProtKB-KW"/>
</dbReference>
<feature type="transmembrane region" description="Helical" evidence="18">
    <location>
        <begin position="20"/>
        <end position="44"/>
    </location>
</feature>
<dbReference type="GO" id="GO:0008955">
    <property type="term" value="F:peptidoglycan glycosyltransferase activity"/>
    <property type="evidence" value="ECO:0007669"/>
    <property type="project" value="UniProtKB-EC"/>
</dbReference>
<evidence type="ECO:0000259" key="20">
    <source>
        <dbReference type="Pfam" id="PF00912"/>
    </source>
</evidence>
<keyword evidence="15" id="KW-0961">Cell wall biogenesis/degradation</keyword>
<protein>
    <submittedName>
        <fullName evidence="21">Penicillin-binding protein</fullName>
    </submittedName>
</protein>
<keyword evidence="14" id="KW-0511">Multifunctional enzyme</keyword>
<dbReference type="SUPFAM" id="SSF53955">
    <property type="entry name" value="Lysozyme-like"/>
    <property type="match status" value="1"/>
</dbReference>
<evidence type="ECO:0000313" key="21">
    <source>
        <dbReference type="EMBL" id="QCX37047.1"/>
    </source>
</evidence>
<dbReference type="GO" id="GO:0005886">
    <property type="term" value="C:plasma membrane"/>
    <property type="evidence" value="ECO:0007669"/>
    <property type="project" value="UniProtKB-SubCell"/>
</dbReference>
<sequence length="766" mass="87393">MMSKKKPDNTATFKKFTKWLWILFLGGFGFIALLFFLGSIGVFGPLPSFEELENPENNLATEVISIDDKTLGKYFNENRTPIKYKDIPENIVKALVATEDVRFYEHSGIDFYGTTRAFVKLGKDGGASTVTQQLAKLLFHGEGSKNLIERLSQKIKEWIIAIRLERQYTKEEIITMYFNKQDFLYNAVGLRSAARIYFGKEPKELKIEEAAVLVAMLKNPSLYNPHRESKKEKTLLRRNVVLKQMEKNGVISLEEKDSLQKLPMVINFSPEDTGYGVATYFREYLRGFLKTWVKDNKKPDGTEYNIYRDGLKIYVTLDSRMQQYAEDAMKEHMSNLQRVFYKQQKKNKNAPYYDLTVKEIERNMESAMKRSNRFRRMKKAGVSEADIKKSFNEKTEMRVFSWKGDIDTIMTPMDSIRYYKYFMRAGLMSMEPQTGHVKAWVGGINYKHFQYDMVKQGKRQVGSTFKPFVYATAINQLQISPCEEFSNTIWTIPKGKYGLDKDWAPANADHKYGGFKTLKNALATSTNVITAQLIDKTTPQNVVKLAKNLGIESDILAVPSIALGTVDLSLFEMTGAYNTFPSKGMYVKPIMILRIEDKNGTVLENFTPETKEVMSEESAYTVVNLLEGVTQYGSGARLRNAARSYPDSIVSGHPYKFKNPIGGKTGTTQNQSDGWFMGFVPNLTTGVWVGGEERSIHFADIGRGQGASMALPIWALYMKKCYADKELEISDGAFIKPANFDVELDCDKYKKQQEEDQNTTEVDPEF</sequence>
<keyword evidence="22" id="KW-1185">Reference proteome</keyword>
<evidence type="ECO:0000256" key="2">
    <source>
        <dbReference type="ARBA" id="ARBA00004752"/>
    </source>
</evidence>
<name>A0A5B7TQ48_9FLAO</name>
<keyword evidence="18" id="KW-0812">Transmembrane</keyword>
<keyword evidence="6" id="KW-0121">Carboxypeptidase</keyword>
<evidence type="ECO:0000256" key="18">
    <source>
        <dbReference type="SAM" id="Phobius"/>
    </source>
</evidence>
<evidence type="ECO:0000256" key="15">
    <source>
        <dbReference type="ARBA" id="ARBA00023316"/>
    </source>
</evidence>
<evidence type="ECO:0000256" key="13">
    <source>
        <dbReference type="ARBA" id="ARBA00023136"/>
    </source>
</evidence>
<evidence type="ECO:0000256" key="4">
    <source>
        <dbReference type="ARBA" id="ARBA00007739"/>
    </source>
</evidence>
<comment type="similarity">
    <text evidence="3">In the C-terminal section; belongs to the transpeptidase family.</text>
</comment>
<comment type="catalytic activity">
    <reaction evidence="16">
        <text>Preferential cleavage: (Ac)2-L-Lys-D-Ala-|-D-Ala. Also transpeptidation of peptidyl-alanyl moieties that are N-acyl substituents of D-alanine.</text>
        <dbReference type="EC" id="3.4.16.4"/>
    </reaction>
</comment>
<dbReference type="PANTHER" id="PTHR32282">
    <property type="entry name" value="BINDING PROTEIN TRANSPEPTIDASE, PUTATIVE-RELATED"/>
    <property type="match status" value="1"/>
</dbReference>
<keyword evidence="9" id="KW-0808">Transferase</keyword>
<evidence type="ECO:0000256" key="17">
    <source>
        <dbReference type="ARBA" id="ARBA00049902"/>
    </source>
</evidence>
<evidence type="ECO:0000256" key="14">
    <source>
        <dbReference type="ARBA" id="ARBA00023268"/>
    </source>
</evidence>
<evidence type="ECO:0000256" key="8">
    <source>
        <dbReference type="ARBA" id="ARBA00022676"/>
    </source>
</evidence>